<evidence type="ECO:0000313" key="1">
    <source>
        <dbReference type="EMBL" id="MDT0608676.1"/>
    </source>
</evidence>
<dbReference type="Proteomes" id="UP001180724">
    <property type="component" value="Unassembled WGS sequence"/>
</dbReference>
<proteinExistence type="predicted"/>
<dbReference type="SUPFAM" id="SSF54506">
    <property type="entry name" value="Diaminopimelate epimerase-like"/>
    <property type="match status" value="1"/>
</dbReference>
<name>A0ABU3AER3_9ACTN</name>
<reference evidence="1" key="1">
    <citation type="submission" date="2024-05" db="EMBL/GenBank/DDBJ databases">
        <title>30 novel species of actinomycetes from the DSMZ collection.</title>
        <authorList>
            <person name="Nouioui I."/>
        </authorList>
    </citation>
    <scope>NUCLEOTIDE SEQUENCE</scope>
    <source>
        <strain evidence="1">DSM 40712</strain>
    </source>
</reference>
<accession>A0ABU3AER3</accession>
<dbReference type="Gene3D" id="3.10.310.10">
    <property type="entry name" value="Diaminopimelate Epimerase, Chain A, domain 1"/>
    <property type="match status" value="1"/>
</dbReference>
<protein>
    <submittedName>
        <fullName evidence="1">Uncharacterized protein</fullName>
    </submittedName>
</protein>
<gene>
    <name evidence="1" type="ORF">RM812_00215</name>
</gene>
<dbReference type="EMBL" id="JAVRFH010000001">
    <property type="protein sequence ID" value="MDT0608676.1"/>
    <property type="molecule type" value="Genomic_DNA"/>
</dbReference>
<keyword evidence="2" id="KW-1185">Reference proteome</keyword>
<sequence length="62" mass="6501">MAGLPGSEVIDAGGLGVEEVVLELHQGVDMGRPGELRVELYAGDARVRVSGTATRLPQADER</sequence>
<evidence type="ECO:0000313" key="2">
    <source>
        <dbReference type="Proteomes" id="UP001180724"/>
    </source>
</evidence>
<comment type="caution">
    <text evidence="1">The sequence shown here is derived from an EMBL/GenBank/DDBJ whole genome shotgun (WGS) entry which is preliminary data.</text>
</comment>
<organism evidence="1 2">
    <name type="scientific">Streptomyces lancefieldiae</name>
    <dbReference type="NCBI Taxonomy" id="3075520"/>
    <lineage>
        <taxon>Bacteria</taxon>
        <taxon>Bacillati</taxon>
        <taxon>Actinomycetota</taxon>
        <taxon>Actinomycetes</taxon>
        <taxon>Kitasatosporales</taxon>
        <taxon>Streptomycetaceae</taxon>
        <taxon>Streptomyces</taxon>
    </lineage>
</organism>